<dbReference type="AlphaFoldDB" id="A0A2V5ICG9"/>
<accession>A0A2V5ICG9</accession>
<keyword evidence="2" id="KW-0223">Dioxygenase</keyword>
<evidence type="ECO:0000313" key="2">
    <source>
        <dbReference type="EMBL" id="PYI34475.1"/>
    </source>
</evidence>
<dbReference type="Pfam" id="PF01261">
    <property type="entry name" value="AP_endonuc_2"/>
    <property type="match status" value="1"/>
</dbReference>
<dbReference type="InterPro" id="IPR050312">
    <property type="entry name" value="IolE/XylAMocC-like"/>
</dbReference>
<sequence length="340" mass="38393">MLTNKQAIGSKSLGQHPSHTLDQKILAAARHGFTGIEVVYSDLADFAQQLKISIHDAAKATRDLCAEYRVEIISLAPFENFEGGSLPLSERLATAEHWLQLARTLQATYLQVPSYYSPDGSTDEKVVISDLQQLADLARAEEPVISVAYEYLSWGVFCSTWETALRIVNAVDRPNFGLCLDNFHEHTKLWGSNVDRSGKLPTGDQDLKASLKRFSELCPLEKIFYVQLSDAQRFDPPLSGTHPWYLQGEAPQFTWSKHARPFPMEAELGGYLPILETVKTWVVDKGFKGWVSMEVFDWRMRSAEHKPEDAARRARVSWEKIQRGLSGKTIRNEGPIKAHY</sequence>
<dbReference type="GO" id="GO:0051213">
    <property type="term" value="F:dioxygenase activity"/>
    <property type="evidence" value="ECO:0007669"/>
    <property type="project" value="UniProtKB-KW"/>
</dbReference>
<dbReference type="PANTHER" id="PTHR12110:SF38">
    <property type="entry name" value="DIOXYGENASE, PUTATIVE (AFU_ORTHOLOGUE AFUA_6G00240)-RELATED"/>
    <property type="match status" value="1"/>
</dbReference>
<protein>
    <submittedName>
        <fullName evidence="2">4-hydroxyphenylpyruvate dioxygenase</fullName>
    </submittedName>
</protein>
<keyword evidence="2" id="KW-0560">Oxidoreductase</keyword>
<dbReference type="PANTHER" id="PTHR12110">
    <property type="entry name" value="HYDROXYPYRUVATE ISOMERASE"/>
    <property type="match status" value="1"/>
</dbReference>
<dbReference type="Gene3D" id="3.20.20.150">
    <property type="entry name" value="Divalent-metal-dependent TIM barrel enzymes"/>
    <property type="match status" value="1"/>
</dbReference>
<gene>
    <name evidence="2" type="ORF">BP00DRAFT_492990</name>
</gene>
<organism evidence="2 3">
    <name type="scientific">Aspergillus indologenus CBS 114.80</name>
    <dbReference type="NCBI Taxonomy" id="1450541"/>
    <lineage>
        <taxon>Eukaryota</taxon>
        <taxon>Fungi</taxon>
        <taxon>Dikarya</taxon>
        <taxon>Ascomycota</taxon>
        <taxon>Pezizomycotina</taxon>
        <taxon>Eurotiomycetes</taxon>
        <taxon>Eurotiomycetidae</taxon>
        <taxon>Eurotiales</taxon>
        <taxon>Aspergillaceae</taxon>
        <taxon>Aspergillus</taxon>
        <taxon>Aspergillus subgen. Circumdati</taxon>
    </lineage>
</organism>
<evidence type="ECO:0000313" key="3">
    <source>
        <dbReference type="Proteomes" id="UP000248817"/>
    </source>
</evidence>
<dbReference type="Proteomes" id="UP000248817">
    <property type="component" value="Unassembled WGS sequence"/>
</dbReference>
<dbReference type="InterPro" id="IPR036237">
    <property type="entry name" value="Xyl_isomerase-like_sf"/>
</dbReference>
<evidence type="ECO:0000259" key="1">
    <source>
        <dbReference type="Pfam" id="PF01261"/>
    </source>
</evidence>
<reference evidence="2 3" key="1">
    <citation type="submission" date="2018-02" db="EMBL/GenBank/DDBJ databases">
        <title>The genomes of Aspergillus section Nigri reveals drivers in fungal speciation.</title>
        <authorList>
            <consortium name="DOE Joint Genome Institute"/>
            <person name="Vesth T.C."/>
            <person name="Nybo J."/>
            <person name="Theobald S."/>
            <person name="Brandl J."/>
            <person name="Frisvad J.C."/>
            <person name="Nielsen K.F."/>
            <person name="Lyhne E.K."/>
            <person name="Kogle M.E."/>
            <person name="Kuo A."/>
            <person name="Riley R."/>
            <person name="Clum A."/>
            <person name="Nolan M."/>
            <person name="Lipzen A."/>
            <person name="Salamov A."/>
            <person name="Henrissat B."/>
            <person name="Wiebenga A."/>
            <person name="De vries R.P."/>
            <person name="Grigoriev I.V."/>
            <person name="Mortensen U.H."/>
            <person name="Andersen M.R."/>
            <person name="Baker S.E."/>
        </authorList>
    </citation>
    <scope>NUCLEOTIDE SEQUENCE [LARGE SCALE GENOMIC DNA]</scope>
    <source>
        <strain evidence="2 3">CBS 114.80</strain>
    </source>
</reference>
<keyword evidence="2" id="KW-0670">Pyruvate</keyword>
<feature type="domain" description="Xylose isomerase-like TIM barrel" evidence="1">
    <location>
        <begin position="27"/>
        <end position="311"/>
    </location>
</feature>
<dbReference type="SUPFAM" id="SSF51658">
    <property type="entry name" value="Xylose isomerase-like"/>
    <property type="match status" value="1"/>
</dbReference>
<name>A0A2V5ICG9_9EURO</name>
<keyword evidence="3" id="KW-1185">Reference proteome</keyword>
<dbReference type="InterPro" id="IPR013022">
    <property type="entry name" value="Xyl_isomerase-like_TIM-brl"/>
</dbReference>
<proteinExistence type="predicted"/>
<dbReference type="EMBL" id="KZ825475">
    <property type="protein sequence ID" value="PYI34475.1"/>
    <property type="molecule type" value="Genomic_DNA"/>
</dbReference>